<dbReference type="Gene3D" id="3.40.50.10840">
    <property type="entry name" value="Putative sugar-binding, N-terminal domain"/>
    <property type="match status" value="1"/>
</dbReference>
<evidence type="ECO:0000256" key="1">
    <source>
        <dbReference type="ARBA" id="ARBA00005715"/>
    </source>
</evidence>
<dbReference type="Pfam" id="PF07005">
    <property type="entry name" value="SBD_N"/>
    <property type="match status" value="1"/>
</dbReference>
<feature type="domain" description="Four-carbon acid sugar kinase N-terminal" evidence="13">
    <location>
        <begin position="2"/>
        <end position="244"/>
    </location>
</feature>
<gene>
    <name evidence="15" type="ORF">GCM10022223_64450</name>
</gene>
<sequence>MLGALADDFTGATDLAMALVARGFRTVVSIGVPSHERLTVLPEQADAVVIALKTRTIEPSAAVAASRTALRALRRMGATRIYDKYCSTFDSTPAGNIGPILDALASDLGTSLTVVVPSFPAAGRTVVDGQLYVHGTPLGESPMRHHPLTPMTDSDVPRLLAAQSTASVVQVGLGTVRSGGLREALESLRSESLRSESLRSESLRRGDEVVAVVVDAQSEDDLVTIAAATADLPLITGGSGLALGLSGPGAPPVRLSAHGGPKAVLAGSASAATRGQIAHAQALMPHRRLDIAALRADFEGAVAGLRTWAVREWQQDSEKPVLVYAVGELSDVQPAAAGEVPASDLVEQALSRLASEFADAGCRQMIVAGGETSGAVVSALNVRELVIGQPVAAGVTWAQGDSRGRVMNLLLKSGNFGDEDLMSGAWTVLS</sequence>
<evidence type="ECO:0000256" key="11">
    <source>
        <dbReference type="ARBA" id="ARBA00039461"/>
    </source>
</evidence>
<evidence type="ECO:0000256" key="6">
    <source>
        <dbReference type="ARBA" id="ARBA00023277"/>
    </source>
</evidence>
<dbReference type="Pfam" id="PF17042">
    <property type="entry name" value="NBD_C"/>
    <property type="match status" value="1"/>
</dbReference>
<evidence type="ECO:0000259" key="14">
    <source>
        <dbReference type="Pfam" id="PF17042"/>
    </source>
</evidence>
<dbReference type="Gene3D" id="3.40.980.20">
    <property type="entry name" value="Four-carbon acid sugar kinase, nucleotide binding domain"/>
    <property type="match status" value="1"/>
</dbReference>
<dbReference type="InterPro" id="IPR042213">
    <property type="entry name" value="NBD_C_sf"/>
</dbReference>
<keyword evidence="16" id="KW-1185">Reference proteome</keyword>
<dbReference type="GO" id="GO:0016301">
    <property type="term" value="F:kinase activity"/>
    <property type="evidence" value="ECO:0007669"/>
    <property type="project" value="UniProtKB-KW"/>
</dbReference>
<comment type="caution">
    <text evidence="15">The sequence shown here is derived from an EMBL/GenBank/DDBJ whole genome shotgun (WGS) entry which is preliminary data.</text>
</comment>
<accession>A0ABP7ANG9</accession>
<comment type="catalytic activity">
    <reaction evidence="7">
        <text>3-dehydro-L-erythronate + ATP = 3-dehydro-4-O-phospho-L-erythronate + ADP + H(+)</text>
        <dbReference type="Rhea" id="RHEA:52552"/>
        <dbReference type="ChEBI" id="CHEBI:15378"/>
        <dbReference type="ChEBI" id="CHEBI:30616"/>
        <dbReference type="ChEBI" id="CHEBI:136592"/>
        <dbReference type="ChEBI" id="CHEBI:136670"/>
        <dbReference type="ChEBI" id="CHEBI:456216"/>
        <dbReference type="EC" id="2.7.1.217"/>
    </reaction>
</comment>
<dbReference type="EC" id="2.7.1.217" evidence="10"/>
<keyword evidence="3" id="KW-0547">Nucleotide-binding</keyword>
<organism evidence="15 16">
    <name type="scientific">Kineosporia mesophila</name>
    <dbReference type="NCBI Taxonomy" id="566012"/>
    <lineage>
        <taxon>Bacteria</taxon>
        <taxon>Bacillati</taxon>
        <taxon>Actinomycetota</taxon>
        <taxon>Actinomycetes</taxon>
        <taxon>Kineosporiales</taxon>
        <taxon>Kineosporiaceae</taxon>
        <taxon>Kineosporia</taxon>
    </lineage>
</organism>
<evidence type="ECO:0000313" key="15">
    <source>
        <dbReference type="EMBL" id="GAA3636922.1"/>
    </source>
</evidence>
<dbReference type="RefSeq" id="WP_231481731.1">
    <property type="nucleotide sequence ID" value="NZ_BAAAZO010000012.1"/>
</dbReference>
<evidence type="ECO:0000256" key="8">
    <source>
        <dbReference type="ARBA" id="ARBA00036346"/>
    </source>
</evidence>
<evidence type="ECO:0000256" key="12">
    <source>
        <dbReference type="ARBA" id="ARBA00041377"/>
    </source>
</evidence>
<feature type="domain" description="Four-carbon acid sugar kinase nucleotide binding" evidence="14">
    <location>
        <begin position="263"/>
        <end position="421"/>
    </location>
</feature>
<proteinExistence type="inferred from homology"/>
<evidence type="ECO:0000256" key="10">
    <source>
        <dbReference type="ARBA" id="ARBA00039095"/>
    </source>
</evidence>
<dbReference type="EMBL" id="BAAAZO010000012">
    <property type="protein sequence ID" value="GAA3636922.1"/>
    <property type="molecule type" value="Genomic_DNA"/>
</dbReference>
<keyword evidence="4 15" id="KW-0418">Kinase</keyword>
<evidence type="ECO:0000313" key="16">
    <source>
        <dbReference type="Proteomes" id="UP001501074"/>
    </source>
</evidence>
<evidence type="ECO:0000256" key="7">
    <source>
        <dbReference type="ARBA" id="ARBA00035898"/>
    </source>
</evidence>
<keyword evidence="5" id="KW-0067">ATP-binding</keyword>
<reference evidence="16" key="1">
    <citation type="journal article" date="2019" name="Int. J. Syst. Evol. Microbiol.">
        <title>The Global Catalogue of Microorganisms (GCM) 10K type strain sequencing project: providing services to taxonomists for standard genome sequencing and annotation.</title>
        <authorList>
            <consortium name="The Broad Institute Genomics Platform"/>
            <consortium name="The Broad Institute Genome Sequencing Center for Infectious Disease"/>
            <person name="Wu L."/>
            <person name="Ma J."/>
        </authorList>
    </citation>
    <scope>NUCLEOTIDE SEQUENCE [LARGE SCALE GENOMIC DNA]</scope>
    <source>
        <strain evidence="16">JCM 16902</strain>
    </source>
</reference>
<protein>
    <recommendedName>
        <fullName evidence="11">3-oxo-tetronate kinase</fullName>
        <ecNumber evidence="10">2.7.1.217</ecNumber>
    </recommendedName>
    <alternativeName>
        <fullName evidence="12">3-dehydrotetronate 4-kinase</fullName>
    </alternativeName>
</protein>
<dbReference type="SUPFAM" id="SSF142764">
    <property type="entry name" value="YgbK-like"/>
    <property type="match status" value="1"/>
</dbReference>
<name>A0ABP7ANG9_9ACTN</name>
<keyword evidence="6" id="KW-0119">Carbohydrate metabolism</keyword>
<dbReference type="InterPro" id="IPR031475">
    <property type="entry name" value="NBD_C"/>
</dbReference>
<dbReference type="NCBIfam" id="NF043035">
    <property type="entry name" value="OxoTetrKin"/>
    <property type="match status" value="1"/>
</dbReference>
<dbReference type="InterPro" id="IPR037051">
    <property type="entry name" value="4-carb_acid_sugar_kinase_N_sf"/>
</dbReference>
<dbReference type="InterPro" id="IPR010737">
    <property type="entry name" value="4-carb_acid_sugar_kinase_N"/>
</dbReference>
<evidence type="ECO:0000256" key="5">
    <source>
        <dbReference type="ARBA" id="ARBA00022840"/>
    </source>
</evidence>
<comment type="function">
    <text evidence="9">Catalyzes the ATP-dependent phosphorylation of 3-oxo-tetronate to 3-oxo-tetronate 4-phosphate.</text>
</comment>
<evidence type="ECO:0000259" key="13">
    <source>
        <dbReference type="Pfam" id="PF07005"/>
    </source>
</evidence>
<keyword evidence="2" id="KW-0808">Transferase</keyword>
<evidence type="ECO:0000256" key="3">
    <source>
        <dbReference type="ARBA" id="ARBA00022741"/>
    </source>
</evidence>
<dbReference type="InterPro" id="IPR050007">
    <property type="entry name" value="OtnK"/>
</dbReference>
<evidence type="ECO:0000256" key="2">
    <source>
        <dbReference type="ARBA" id="ARBA00022679"/>
    </source>
</evidence>
<evidence type="ECO:0000256" key="9">
    <source>
        <dbReference type="ARBA" id="ARBA00037335"/>
    </source>
</evidence>
<dbReference type="Proteomes" id="UP001501074">
    <property type="component" value="Unassembled WGS sequence"/>
</dbReference>
<comment type="similarity">
    <text evidence="1">Belongs to the four-carbon acid sugar kinase family.</text>
</comment>
<comment type="catalytic activity">
    <reaction evidence="8">
        <text>3-dehydro-D-erythronate + ATP = 3-dehydro-4-O-phospho-D-erythronate + ADP + H(+)</text>
        <dbReference type="Rhea" id="RHEA:52556"/>
        <dbReference type="ChEBI" id="CHEBI:15378"/>
        <dbReference type="ChEBI" id="CHEBI:30616"/>
        <dbReference type="ChEBI" id="CHEBI:57958"/>
        <dbReference type="ChEBI" id="CHEBI:136593"/>
        <dbReference type="ChEBI" id="CHEBI:456216"/>
        <dbReference type="EC" id="2.7.1.217"/>
    </reaction>
</comment>
<evidence type="ECO:0000256" key="4">
    <source>
        <dbReference type="ARBA" id="ARBA00022777"/>
    </source>
</evidence>